<dbReference type="GO" id="GO:0043001">
    <property type="term" value="P:Golgi to plasma membrane protein transport"/>
    <property type="evidence" value="ECO:0007669"/>
    <property type="project" value="TreeGrafter"/>
</dbReference>
<dbReference type="EMBL" id="LR783446">
    <property type="protein sequence ID" value="CAB3226532.1"/>
    <property type="molecule type" value="mRNA"/>
</dbReference>
<dbReference type="PANTHER" id="PTHR13465:SF2">
    <property type="entry name" value="PHAGOSOME ASSEMBLY FACTOR 1"/>
    <property type="match status" value="1"/>
</dbReference>
<reference evidence="2" key="1">
    <citation type="submission" date="2020-04" db="EMBL/GenBank/DDBJ databases">
        <authorList>
            <person name="Neveu A P."/>
        </authorList>
    </citation>
    <scope>NUCLEOTIDE SEQUENCE</scope>
    <source>
        <tissue evidence="2">Whole embryo</tissue>
    </source>
</reference>
<protein>
    <submittedName>
        <fullName evidence="2">UPF0183 protein C16orf70 homolog</fullName>
    </submittedName>
</protein>
<dbReference type="PANTHER" id="PTHR13465">
    <property type="entry name" value="UPF0183 PROTEIN"/>
    <property type="match status" value="1"/>
</dbReference>
<organism evidence="2">
    <name type="scientific">Phallusia mammillata</name>
    <dbReference type="NCBI Taxonomy" id="59560"/>
    <lineage>
        <taxon>Eukaryota</taxon>
        <taxon>Metazoa</taxon>
        <taxon>Chordata</taxon>
        <taxon>Tunicata</taxon>
        <taxon>Ascidiacea</taxon>
        <taxon>Phlebobranchia</taxon>
        <taxon>Ascidiidae</taxon>
        <taxon>Phallusia</taxon>
    </lineage>
</organism>
<dbReference type="GO" id="GO:0005802">
    <property type="term" value="C:trans-Golgi network"/>
    <property type="evidence" value="ECO:0007669"/>
    <property type="project" value="TreeGrafter"/>
</dbReference>
<gene>
    <name evidence="2" type="primary">C16orf70</name>
</gene>
<evidence type="ECO:0000256" key="1">
    <source>
        <dbReference type="ARBA" id="ARBA00024339"/>
    </source>
</evidence>
<dbReference type="GO" id="GO:0030672">
    <property type="term" value="C:synaptic vesicle membrane"/>
    <property type="evidence" value="ECO:0007669"/>
    <property type="project" value="TreeGrafter"/>
</dbReference>
<dbReference type="InterPro" id="IPR005373">
    <property type="entry name" value="PHAF1"/>
</dbReference>
<sequence>MLDLQVAPERSVGNEQWEFVLGMPLYQAVQILQKHCRVIKEVHVVYNDKNPFAKDIALNLIHDGIRLLFDAENQRLKIIEVCDMNKVKLKYCSVYFNSPQVPPTIQQIDQSFGATHPAQFDEKHHMFVLTFRGITFIFPIDQQYEVTSGFSLRSLPHAPSPTVSKMCIYTGNHLHETKAPPMPPSCYHGNLYSDTTEVILSQGRCVGLKLELVSGGVSHVTDLKLDTFHRCIHFQDNVEDILTKIGSPCQTFFKTEDKMRIHSAGPHKLSPTHHSDYFYNYFTLGMDILFDGNTHNAKKFILHANHPGHYNFNIYYRCNFKVQLTGESGPIVVTPTMKWSDVTKALGGAGVVAEPVVLNRASSTNTTNPFGFTYCYAIQNMIFEVMNNDYIASVTLYQQNKKTVSEER</sequence>
<accession>A0A6F9D8J0</accession>
<dbReference type="InterPro" id="IPR039156">
    <property type="entry name" value="PHAF1/BROMI"/>
</dbReference>
<dbReference type="GO" id="GO:0030425">
    <property type="term" value="C:dendrite"/>
    <property type="evidence" value="ECO:0007669"/>
    <property type="project" value="TreeGrafter"/>
</dbReference>
<proteinExistence type="evidence at transcript level"/>
<dbReference type="AlphaFoldDB" id="A0A6F9D8J0"/>
<evidence type="ECO:0000313" key="2">
    <source>
        <dbReference type="EMBL" id="CAB3226532.1"/>
    </source>
</evidence>
<comment type="similarity">
    <text evidence="1">Belongs to the PHAF1 family.</text>
</comment>
<name>A0A6F9D8J0_9ASCI</name>
<dbReference type="Pfam" id="PF03676">
    <property type="entry name" value="PHAF1"/>
    <property type="match status" value="1"/>
</dbReference>